<proteinExistence type="predicted"/>
<dbReference type="EMBL" id="BMOS01000008">
    <property type="protein sequence ID" value="GGN56002.1"/>
    <property type="molecule type" value="Genomic_DNA"/>
</dbReference>
<dbReference type="SMART" id="SM00382">
    <property type="entry name" value="AAA"/>
    <property type="match status" value="1"/>
</dbReference>
<dbReference type="AlphaFoldDB" id="A0A917XWV3"/>
<accession>A0A917XWV3</accession>
<dbReference type="Pfam" id="PF00005">
    <property type="entry name" value="ABC_tran"/>
    <property type="match status" value="1"/>
</dbReference>
<dbReference type="CDD" id="cd03230">
    <property type="entry name" value="ABC_DR_subfamily_A"/>
    <property type="match status" value="1"/>
</dbReference>
<name>A0A917XWV3_9BACI</name>
<protein>
    <submittedName>
        <fullName evidence="5">ABC transporter ATP-binding protein</fullName>
    </submittedName>
</protein>
<organism evidence="5 6">
    <name type="scientific">Oceanobacillus indicireducens</name>
    <dbReference type="NCBI Taxonomy" id="1004261"/>
    <lineage>
        <taxon>Bacteria</taxon>
        <taxon>Bacillati</taxon>
        <taxon>Bacillota</taxon>
        <taxon>Bacilli</taxon>
        <taxon>Bacillales</taxon>
        <taxon>Bacillaceae</taxon>
        <taxon>Oceanobacillus</taxon>
    </lineage>
</organism>
<dbReference type="InterPro" id="IPR027417">
    <property type="entry name" value="P-loop_NTPase"/>
</dbReference>
<dbReference type="PROSITE" id="PS50893">
    <property type="entry name" value="ABC_TRANSPORTER_2"/>
    <property type="match status" value="1"/>
</dbReference>
<keyword evidence="3 5" id="KW-0067">ATP-binding</keyword>
<evidence type="ECO:0000256" key="2">
    <source>
        <dbReference type="ARBA" id="ARBA00022741"/>
    </source>
</evidence>
<feature type="domain" description="ABC transporter" evidence="4">
    <location>
        <begin position="1"/>
        <end position="220"/>
    </location>
</feature>
<sequence>MLRCEIQEAGYSKNEPVLKNITFNVHPGELVGLIGPNGAGKSTTIKSLLGVIDYVQGEIEVENYAYIPERPFFYPGLTLMEHFHFLLATIEADEADFTRKMQGLLKEFELENVVHHYPESYSKGMQQKAMIMLAFLKEANMHIIDEPFMGLDPKVVRKLLDMIAKEKESGAGILMSTHVLDTAEKICDRFLLISHGKLIADGTLEYIQRKSGLQGGSLFDCFHILTEREADDR</sequence>
<comment type="caution">
    <text evidence="5">The sequence shown here is derived from an EMBL/GenBank/DDBJ whole genome shotgun (WGS) entry which is preliminary data.</text>
</comment>
<keyword evidence="2" id="KW-0547">Nucleotide-binding</keyword>
<reference evidence="5" key="1">
    <citation type="journal article" date="2014" name="Int. J. Syst. Evol. Microbiol.">
        <title>Complete genome sequence of Corynebacterium casei LMG S-19264T (=DSM 44701T), isolated from a smear-ripened cheese.</title>
        <authorList>
            <consortium name="US DOE Joint Genome Institute (JGI-PGF)"/>
            <person name="Walter F."/>
            <person name="Albersmeier A."/>
            <person name="Kalinowski J."/>
            <person name="Ruckert C."/>
        </authorList>
    </citation>
    <scope>NUCLEOTIDE SEQUENCE</scope>
    <source>
        <strain evidence="5">JCM 17251</strain>
    </source>
</reference>
<dbReference type="GO" id="GO:0016887">
    <property type="term" value="F:ATP hydrolysis activity"/>
    <property type="evidence" value="ECO:0007669"/>
    <property type="project" value="InterPro"/>
</dbReference>
<keyword evidence="1" id="KW-0813">Transport</keyword>
<dbReference type="InterPro" id="IPR003593">
    <property type="entry name" value="AAA+_ATPase"/>
</dbReference>
<keyword evidence="6" id="KW-1185">Reference proteome</keyword>
<dbReference type="PANTHER" id="PTHR42939">
    <property type="entry name" value="ABC TRANSPORTER ATP-BINDING PROTEIN ALBC-RELATED"/>
    <property type="match status" value="1"/>
</dbReference>
<evidence type="ECO:0000256" key="1">
    <source>
        <dbReference type="ARBA" id="ARBA00022448"/>
    </source>
</evidence>
<dbReference type="SUPFAM" id="SSF52540">
    <property type="entry name" value="P-loop containing nucleoside triphosphate hydrolases"/>
    <property type="match status" value="1"/>
</dbReference>
<dbReference type="InterPro" id="IPR003439">
    <property type="entry name" value="ABC_transporter-like_ATP-bd"/>
</dbReference>
<dbReference type="RefSeq" id="WP_156857094.1">
    <property type="nucleotide sequence ID" value="NZ_BMOS01000008.1"/>
</dbReference>
<evidence type="ECO:0000256" key="3">
    <source>
        <dbReference type="ARBA" id="ARBA00022840"/>
    </source>
</evidence>
<dbReference type="GO" id="GO:0005524">
    <property type="term" value="F:ATP binding"/>
    <property type="evidence" value="ECO:0007669"/>
    <property type="project" value="UniProtKB-KW"/>
</dbReference>
<reference evidence="5" key="2">
    <citation type="submission" date="2020-09" db="EMBL/GenBank/DDBJ databases">
        <authorList>
            <person name="Sun Q."/>
            <person name="Ohkuma M."/>
        </authorList>
    </citation>
    <scope>NUCLEOTIDE SEQUENCE</scope>
    <source>
        <strain evidence="5">JCM 17251</strain>
    </source>
</reference>
<dbReference type="Gene3D" id="3.40.50.300">
    <property type="entry name" value="P-loop containing nucleotide triphosphate hydrolases"/>
    <property type="match status" value="1"/>
</dbReference>
<dbReference type="PANTHER" id="PTHR42939:SF2">
    <property type="entry name" value="ABC-TYPE TRANSPORTER ATP-BINDING PROTEIN ECSA"/>
    <property type="match status" value="1"/>
</dbReference>
<gene>
    <name evidence="5" type="ORF">GCM10007971_15380</name>
</gene>
<evidence type="ECO:0000259" key="4">
    <source>
        <dbReference type="PROSITE" id="PS50893"/>
    </source>
</evidence>
<evidence type="ECO:0000313" key="6">
    <source>
        <dbReference type="Proteomes" id="UP000624041"/>
    </source>
</evidence>
<evidence type="ECO:0000313" key="5">
    <source>
        <dbReference type="EMBL" id="GGN56002.1"/>
    </source>
</evidence>
<dbReference type="InterPro" id="IPR051782">
    <property type="entry name" value="ABC_Transporter_VariousFunc"/>
</dbReference>
<dbReference type="Proteomes" id="UP000624041">
    <property type="component" value="Unassembled WGS sequence"/>
</dbReference>